<protein>
    <submittedName>
        <fullName evidence="13">Porin</fullName>
    </submittedName>
</protein>
<dbReference type="Pfam" id="PF13609">
    <property type="entry name" value="Porin_4"/>
    <property type="match status" value="1"/>
</dbReference>
<dbReference type="CDD" id="cd00342">
    <property type="entry name" value="gram_neg_porins"/>
    <property type="match status" value="1"/>
</dbReference>
<dbReference type="PANTHER" id="PTHR34501:SF9">
    <property type="entry name" value="MAJOR OUTER MEMBRANE PROTEIN P.IA"/>
    <property type="match status" value="1"/>
</dbReference>
<keyword evidence="3" id="KW-0813">Transport</keyword>
<keyword evidence="8" id="KW-0626">Porin</keyword>
<feature type="domain" description="Porin" evidence="12">
    <location>
        <begin position="11"/>
        <end position="348"/>
    </location>
</feature>
<keyword evidence="5" id="KW-0812">Transmembrane</keyword>
<evidence type="ECO:0000259" key="12">
    <source>
        <dbReference type="Pfam" id="PF13609"/>
    </source>
</evidence>
<evidence type="ECO:0000256" key="9">
    <source>
        <dbReference type="ARBA" id="ARBA00023136"/>
    </source>
</evidence>
<dbReference type="PANTHER" id="PTHR34501">
    <property type="entry name" value="PROTEIN YDDL-RELATED"/>
    <property type="match status" value="1"/>
</dbReference>
<evidence type="ECO:0000313" key="14">
    <source>
        <dbReference type="Proteomes" id="UP001352263"/>
    </source>
</evidence>
<evidence type="ECO:0000313" key="13">
    <source>
        <dbReference type="EMBL" id="MEC4717971.1"/>
    </source>
</evidence>
<dbReference type="InterPro" id="IPR033900">
    <property type="entry name" value="Gram_neg_porin_domain"/>
</dbReference>
<evidence type="ECO:0000256" key="5">
    <source>
        <dbReference type="ARBA" id="ARBA00022692"/>
    </source>
</evidence>
<evidence type="ECO:0000256" key="11">
    <source>
        <dbReference type="SAM" id="SignalP"/>
    </source>
</evidence>
<dbReference type="RefSeq" id="WP_326504712.1">
    <property type="nucleotide sequence ID" value="NZ_JAWIIV010000001.1"/>
</dbReference>
<reference evidence="13 14" key="1">
    <citation type="submission" date="2023-10" db="EMBL/GenBank/DDBJ databases">
        <title>Noviherbaspirillum sp. CPCC 100848 genome assembly.</title>
        <authorList>
            <person name="Li X.Y."/>
            <person name="Fang X.M."/>
        </authorList>
    </citation>
    <scope>NUCLEOTIDE SEQUENCE [LARGE SCALE GENOMIC DNA]</scope>
    <source>
        <strain evidence="13 14">CPCC 100848</strain>
    </source>
</reference>
<name>A0ABU6J2V7_9BURK</name>
<dbReference type="EMBL" id="JAWIIV010000001">
    <property type="protein sequence ID" value="MEC4717971.1"/>
    <property type="molecule type" value="Genomic_DNA"/>
</dbReference>
<dbReference type="SUPFAM" id="SSF56935">
    <property type="entry name" value="Porins"/>
    <property type="match status" value="1"/>
</dbReference>
<sequence>MKTRTISMLVAAACLQAAAAHAQTSQTSVTVQGAVDLFAGSLRYSGDAGRRSVVNSGGMTTSYFGFKGSEDLGGGLHAEFALNGFFQGDTGASGRFGGDNLFSRDANVGIAGGFGKIQFGRGLAPSFLPTVLFNPFGDSFTFSPLVVHAYVPSGAFGARSWIASNAADSGWSNQIIYSTPDFNGLRANVHYQFGEAAGSSDTNNIGVNVLYAKGPLGLAAFYHNAQVSNPNGGAALIDATAAPVNYRAIDKQKAYFLGGSYNFNVAKLFATYQVNDDDTAGAADMKDKTVSLGISAPVGPGSVLASYARTKREGSLVGPDLKRDTLSVGYDYLLSKRTDVYAVYMADRITGASREGSFGIGVRHRF</sequence>
<keyword evidence="7" id="KW-0406">Ion transport</keyword>
<feature type="signal peptide" evidence="11">
    <location>
        <begin position="1"/>
        <end position="22"/>
    </location>
</feature>
<gene>
    <name evidence="13" type="ORF">RY831_02300</name>
</gene>
<evidence type="ECO:0000256" key="3">
    <source>
        <dbReference type="ARBA" id="ARBA00022448"/>
    </source>
</evidence>
<comment type="subunit">
    <text evidence="2">Homotrimer.</text>
</comment>
<comment type="caution">
    <text evidence="13">The sequence shown here is derived from an EMBL/GenBank/DDBJ whole genome shotgun (WGS) entry which is preliminary data.</text>
</comment>
<keyword evidence="10" id="KW-0998">Cell outer membrane</keyword>
<comment type="subcellular location">
    <subcellularLocation>
        <location evidence="1">Cell outer membrane</location>
        <topology evidence="1">Multi-pass membrane protein</topology>
    </subcellularLocation>
</comment>
<evidence type="ECO:0000256" key="6">
    <source>
        <dbReference type="ARBA" id="ARBA00022729"/>
    </source>
</evidence>
<evidence type="ECO:0000256" key="2">
    <source>
        <dbReference type="ARBA" id="ARBA00011233"/>
    </source>
</evidence>
<dbReference type="Gene3D" id="2.40.160.10">
    <property type="entry name" value="Porin"/>
    <property type="match status" value="1"/>
</dbReference>
<keyword evidence="4" id="KW-1134">Transmembrane beta strand</keyword>
<evidence type="ECO:0000256" key="4">
    <source>
        <dbReference type="ARBA" id="ARBA00022452"/>
    </source>
</evidence>
<evidence type="ECO:0000256" key="8">
    <source>
        <dbReference type="ARBA" id="ARBA00023114"/>
    </source>
</evidence>
<dbReference type="InterPro" id="IPR023614">
    <property type="entry name" value="Porin_dom_sf"/>
</dbReference>
<keyword evidence="14" id="KW-1185">Reference proteome</keyword>
<feature type="chain" id="PRO_5046905820" evidence="11">
    <location>
        <begin position="23"/>
        <end position="366"/>
    </location>
</feature>
<evidence type="ECO:0000256" key="10">
    <source>
        <dbReference type="ARBA" id="ARBA00023237"/>
    </source>
</evidence>
<evidence type="ECO:0000256" key="7">
    <source>
        <dbReference type="ARBA" id="ARBA00023065"/>
    </source>
</evidence>
<dbReference type="Proteomes" id="UP001352263">
    <property type="component" value="Unassembled WGS sequence"/>
</dbReference>
<keyword evidence="9" id="KW-0472">Membrane</keyword>
<proteinExistence type="predicted"/>
<accession>A0ABU6J2V7</accession>
<keyword evidence="6 11" id="KW-0732">Signal</keyword>
<evidence type="ECO:0000256" key="1">
    <source>
        <dbReference type="ARBA" id="ARBA00004571"/>
    </source>
</evidence>
<organism evidence="13 14">
    <name type="scientific">Noviherbaspirillum album</name>
    <dbReference type="NCBI Taxonomy" id="3080276"/>
    <lineage>
        <taxon>Bacteria</taxon>
        <taxon>Pseudomonadati</taxon>
        <taxon>Pseudomonadota</taxon>
        <taxon>Betaproteobacteria</taxon>
        <taxon>Burkholderiales</taxon>
        <taxon>Oxalobacteraceae</taxon>
        <taxon>Noviherbaspirillum</taxon>
    </lineage>
</organism>
<dbReference type="InterPro" id="IPR050298">
    <property type="entry name" value="Gram-neg_bact_OMP"/>
</dbReference>